<protein>
    <submittedName>
        <fullName evidence="2">Uncharacterized protein</fullName>
    </submittedName>
</protein>
<evidence type="ECO:0000256" key="1">
    <source>
        <dbReference type="SAM" id="MobiDB-lite"/>
    </source>
</evidence>
<name>A0A2P5FW18_TREOI</name>
<gene>
    <name evidence="2" type="ORF">TorRG33x02_022710</name>
</gene>
<feature type="region of interest" description="Disordered" evidence="1">
    <location>
        <begin position="29"/>
        <end position="59"/>
    </location>
</feature>
<keyword evidence="3" id="KW-1185">Reference proteome</keyword>
<evidence type="ECO:0000313" key="3">
    <source>
        <dbReference type="Proteomes" id="UP000237000"/>
    </source>
</evidence>
<sequence length="59" mass="6475">MPKQQSSARYPSGHCDACHQIQVMCTAKPSPLSEQRGHRTSALLGKRRNPPQFLSLAGD</sequence>
<comment type="caution">
    <text evidence="2">The sequence shown here is derived from an EMBL/GenBank/DDBJ whole genome shotgun (WGS) entry which is preliminary data.</text>
</comment>
<reference evidence="3" key="1">
    <citation type="submission" date="2016-06" db="EMBL/GenBank/DDBJ databases">
        <title>Parallel loss of symbiosis genes in relatives of nitrogen-fixing non-legume Parasponia.</title>
        <authorList>
            <person name="Van Velzen R."/>
            <person name="Holmer R."/>
            <person name="Bu F."/>
            <person name="Rutten L."/>
            <person name="Van Zeijl A."/>
            <person name="Liu W."/>
            <person name="Santuari L."/>
            <person name="Cao Q."/>
            <person name="Sharma T."/>
            <person name="Shen D."/>
            <person name="Roswanjaya Y."/>
            <person name="Wardhani T."/>
            <person name="Kalhor M.S."/>
            <person name="Jansen J."/>
            <person name="Van den Hoogen J."/>
            <person name="Gungor B."/>
            <person name="Hartog M."/>
            <person name="Hontelez J."/>
            <person name="Verver J."/>
            <person name="Yang W.-C."/>
            <person name="Schijlen E."/>
            <person name="Repin R."/>
            <person name="Schilthuizen M."/>
            <person name="Schranz E."/>
            <person name="Heidstra R."/>
            <person name="Miyata K."/>
            <person name="Fedorova E."/>
            <person name="Kohlen W."/>
            <person name="Bisseling T."/>
            <person name="Smit S."/>
            <person name="Geurts R."/>
        </authorList>
    </citation>
    <scope>NUCLEOTIDE SEQUENCE [LARGE SCALE GENOMIC DNA]</scope>
    <source>
        <strain evidence="3">cv. RG33-2</strain>
    </source>
</reference>
<dbReference type="Proteomes" id="UP000237000">
    <property type="component" value="Unassembled WGS sequence"/>
</dbReference>
<dbReference type="InParanoid" id="A0A2P5FW18"/>
<dbReference type="AlphaFoldDB" id="A0A2P5FW18"/>
<accession>A0A2P5FW18</accession>
<evidence type="ECO:0000313" key="2">
    <source>
        <dbReference type="EMBL" id="POO01979.1"/>
    </source>
</evidence>
<organism evidence="2 3">
    <name type="scientific">Trema orientale</name>
    <name type="common">Charcoal tree</name>
    <name type="synonym">Celtis orientalis</name>
    <dbReference type="NCBI Taxonomy" id="63057"/>
    <lineage>
        <taxon>Eukaryota</taxon>
        <taxon>Viridiplantae</taxon>
        <taxon>Streptophyta</taxon>
        <taxon>Embryophyta</taxon>
        <taxon>Tracheophyta</taxon>
        <taxon>Spermatophyta</taxon>
        <taxon>Magnoliopsida</taxon>
        <taxon>eudicotyledons</taxon>
        <taxon>Gunneridae</taxon>
        <taxon>Pentapetalae</taxon>
        <taxon>rosids</taxon>
        <taxon>fabids</taxon>
        <taxon>Rosales</taxon>
        <taxon>Cannabaceae</taxon>
        <taxon>Trema</taxon>
    </lineage>
</organism>
<dbReference type="EMBL" id="JXTC01000006">
    <property type="protein sequence ID" value="POO01979.1"/>
    <property type="molecule type" value="Genomic_DNA"/>
</dbReference>
<feature type="non-terminal residue" evidence="2">
    <location>
        <position position="59"/>
    </location>
</feature>
<proteinExistence type="predicted"/>